<reference evidence="4 5" key="1">
    <citation type="submission" date="2017-12" db="EMBL/GenBank/DDBJ databases">
        <title>Gene loss provides genomic basis for host adaptation in cereal stripe rust fungi.</title>
        <authorList>
            <person name="Xia C."/>
        </authorList>
    </citation>
    <scope>NUCLEOTIDE SEQUENCE [LARGE SCALE GENOMIC DNA]</scope>
    <source>
        <strain evidence="4 5">93TX-2</strain>
    </source>
</reference>
<protein>
    <recommendedName>
        <fullName evidence="3">Yeast cell wall synthesis Kre9/Knh1-like N-terminal domain-containing protein</fullName>
    </recommendedName>
</protein>
<accession>A0A2S4WP52</accession>
<keyword evidence="5" id="KW-1185">Reference proteome</keyword>
<feature type="chain" id="PRO_5015571649" description="Yeast cell wall synthesis Kre9/Knh1-like N-terminal domain-containing protein" evidence="2">
    <location>
        <begin position="21"/>
        <end position="227"/>
    </location>
</feature>
<sequence length="227" mass="22958">MISSNVLACLIAIFLNGILALNVTSPTGTSQWDLQATNTLTWTSVATDPKTFDVVLTNNDPACAPTGFTQAIKQNVTTTDGKFDISGVSSVKACGGYQINLVASSTPDNSANNTGILAQSAPFNVTATPGLLAGALSTANGLIANATSAINSTLHNSTVSASAKNTTSNHTTPFTGAPISNSSASAGSDSFAPTLKISLQNVIACALLPSSESSACLILEDVPFLST</sequence>
<evidence type="ECO:0000259" key="3">
    <source>
        <dbReference type="Pfam" id="PF10342"/>
    </source>
</evidence>
<gene>
    <name evidence="4" type="ORF">PSHT_00092</name>
</gene>
<dbReference type="AlphaFoldDB" id="A0A2S4WP52"/>
<dbReference type="InterPro" id="IPR052479">
    <property type="entry name" value="GPI-anchor_Adhesion_Reg"/>
</dbReference>
<dbReference type="InterPro" id="IPR018466">
    <property type="entry name" value="Kre9/Knh1-like_N"/>
</dbReference>
<keyword evidence="1 2" id="KW-0732">Signal</keyword>
<evidence type="ECO:0000256" key="2">
    <source>
        <dbReference type="SAM" id="SignalP"/>
    </source>
</evidence>
<name>A0A2S4WP52_9BASI</name>
<dbReference type="VEuPathDB" id="FungiDB:PSTT_02656"/>
<reference evidence="5" key="3">
    <citation type="journal article" date="2018" name="Mol. Plant Microbe Interact.">
        <title>Genome sequence resources for the wheat stripe rust pathogen (Puccinia striiformis f. sp. tritici) and the barley stripe rust pathogen (Puccinia striiformis f. sp. hordei).</title>
        <authorList>
            <person name="Xia C."/>
            <person name="Wang M."/>
            <person name="Yin C."/>
            <person name="Cornejo O.E."/>
            <person name="Hulbert S.H."/>
            <person name="Chen X."/>
        </authorList>
    </citation>
    <scope>NUCLEOTIDE SEQUENCE [LARGE SCALE GENOMIC DNA]</scope>
    <source>
        <strain evidence="5">93TX-2</strain>
    </source>
</reference>
<feature type="signal peptide" evidence="2">
    <location>
        <begin position="1"/>
        <end position="20"/>
    </location>
</feature>
<dbReference type="VEuPathDB" id="FungiDB:PSHT_00092"/>
<dbReference type="PANTHER" id="PTHR35185">
    <property type="entry name" value="SERINE/THREONINE-RICH PROTEIN ADG2-RELATED"/>
    <property type="match status" value="1"/>
</dbReference>
<dbReference type="Proteomes" id="UP000238274">
    <property type="component" value="Unassembled WGS sequence"/>
</dbReference>
<evidence type="ECO:0000313" key="4">
    <source>
        <dbReference type="EMBL" id="POW23533.1"/>
    </source>
</evidence>
<comment type="caution">
    <text evidence="4">The sequence shown here is derived from an EMBL/GenBank/DDBJ whole genome shotgun (WGS) entry which is preliminary data.</text>
</comment>
<dbReference type="Pfam" id="PF10342">
    <property type="entry name" value="Kre9_KNH"/>
    <property type="match status" value="1"/>
</dbReference>
<proteinExistence type="predicted"/>
<dbReference type="PANTHER" id="PTHR35185:SF1">
    <property type="entry name" value="UPF0619 GPI-ANCHORED MEMBRANE PROTEIN C1322.10"/>
    <property type="match status" value="1"/>
</dbReference>
<reference evidence="5" key="2">
    <citation type="journal article" date="2018" name="BMC Genomics">
        <title>Genomic insights into host adaptation between the wheat stripe rust pathogen (Puccinia striiformis f. sp. tritici) and the barley stripe rust pathogen (Puccinia striiformis f. sp. hordei).</title>
        <authorList>
            <person name="Xia C."/>
            <person name="Wang M."/>
            <person name="Yin C."/>
            <person name="Cornejo O.E."/>
            <person name="Hulbert S.H."/>
            <person name="Chen X."/>
        </authorList>
    </citation>
    <scope>NUCLEOTIDE SEQUENCE [LARGE SCALE GENOMIC DNA]</scope>
    <source>
        <strain evidence="5">93TX-2</strain>
    </source>
</reference>
<dbReference type="OrthoDB" id="2506852at2759"/>
<evidence type="ECO:0000256" key="1">
    <source>
        <dbReference type="ARBA" id="ARBA00022729"/>
    </source>
</evidence>
<evidence type="ECO:0000313" key="5">
    <source>
        <dbReference type="Proteomes" id="UP000238274"/>
    </source>
</evidence>
<organism evidence="4 5">
    <name type="scientific">Puccinia striiformis</name>
    <dbReference type="NCBI Taxonomy" id="27350"/>
    <lineage>
        <taxon>Eukaryota</taxon>
        <taxon>Fungi</taxon>
        <taxon>Dikarya</taxon>
        <taxon>Basidiomycota</taxon>
        <taxon>Pucciniomycotina</taxon>
        <taxon>Pucciniomycetes</taxon>
        <taxon>Pucciniales</taxon>
        <taxon>Pucciniaceae</taxon>
        <taxon>Puccinia</taxon>
    </lineage>
</organism>
<feature type="domain" description="Yeast cell wall synthesis Kre9/Knh1-like N-terminal" evidence="3">
    <location>
        <begin position="25"/>
        <end position="125"/>
    </location>
</feature>
<dbReference type="EMBL" id="PKSM01000001">
    <property type="protein sequence ID" value="POW23533.1"/>
    <property type="molecule type" value="Genomic_DNA"/>
</dbReference>